<proteinExistence type="predicted"/>
<comment type="caution">
    <text evidence="3">The sequence shown here is derived from an EMBL/GenBank/DDBJ whole genome shotgun (WGS) entry which is preliminary data.</text>
</comment>
<keyword evidence="4" id="KW-1185">Reference proteome</keyword>
<dbReference type="InterPro" id="IPR050114">
    <property type="entry name" value="UPF0173_UPF0282_UlaG_hydrolase"/>
</dbReference>
<dbReference type="PATRIC" id="fig|1195236.3.peg.3861"/>
<dbReference type="Pfam" id="PF12706">
    <property type="entry name" value="Lactamase_B_2"/>
    <property type="match status" value="1"/>
</dbReference>
<dbReference type="eggNOG" id="COG2220">
    <property type="taxonomic scope" value="Bacteria"/>
</dbReference>
<organism evidence="3 4">
    <name type="scientific">Ruminiclostridium cellobioparum subsp. termitidis CT1112</name>
    <dbReference type="NCBI Taxonomy" id="1195236"/>
    <lineage>
        <taxon>Bacteria</taxon>
        <taxon>Bacillati</taxon>
        <taxon>Bacillota</taxon>
        <taxon>Clostridia</taxon>
        <taxon>Eubacteriales</taxon>
        <taxon>Oscillospiraceae</taxon>
        <taxon>Ruminiclostridium</taxon>
    </lineage>
</organism>
<evidence type="ECO:0000313" key="4">
    <source>
        <dbReference type="Proteomes" id="UP000014155"/>
    </source>
</evidence>
<dbReference type="EMBL" id="AORV01000051">
    <property type="protein sequence ID" value="EMS70619.1"/>
    <property type="molecule type" value="Genomic_DNA"/>
</dbReference>
<evidence type="ECO:0000313" key="3">
    <source>
        <dbReference type="EMBL" id="EMS70619.1"/>
    </source>
</evidence>
<keyword evidence="1" id="KW-0378">Hydrolase</keyword>
<evidence type="ECO:0000256" key="1">
    <source>
        <dbReference type="ARBA" id="ARBA00022801"/>
    </source>
</evidence>
<dbReference type="PANTHER" id="PTHR43546:SF9">
    <property type="entry name" value="L-ASCORBATE-6-PHOSPHATE LACTONASE ULAG-RELATED"/>
    <property type="match status" value="1"/>
</dbReference>
<protein>
    <submittedName>
        <fullName evidence="3">Beta-lactamase domain-containing protein</fullName>
    </submittedName>
</protein>
<dbReference type="GO" id="GO:0016787">
    <property type="term" value="F:hydrolase activity"/>
    <property type="evidence" value="ECO:0007669"/>
    <property type="project" value="UniProtKB-KW"/>
</dbReference>
<dbReference type="Gene3D" id="3.60.15.10">
    <property type="entry name" value="Ribonuclease Z/Hydroxyacylglutathione hydrolase-like"/>
    <property type="match status" value="1"/>
</dbReference>
<dbReference type="InterPro" id="IPR036866">
    <property type="entry name" value="RibonucZ/Hydroxyglut_hydro"/>
</dbReference>
<dbReference type="STRING" id="1195236.CTER_3645"/>
<dbReference type="SUPFAM" id="SSF56281">
    <property type="entry name" value="Metallo-hydrolase/oxidoreductase"/>
    <property type="match status" value="1"/>
</dbReference>
<dbReference type="InterPro" id="IPR001279">
    <property type="entry name" value="Metallo-B-lactamas"/>
</dbReference>
<evidence type="ECO:0000259" key="2">
    <source>
        <dbReference type="Pfam" id="PF12706"/>
    </source>
</evidence>
<dbReference type="PANTHER" id="PTHR43546">
    <property type="entry name" value="UPF0173 METAL-DEPENDENT HYDROLASE MJ1163-RELATED"/>
    <property type="match status" value="1"/>
</dbReference>
<gene>
    <name evidence="3" type="ORF">CTER_3645</name>
</gene>
<sequence length="250" mass="28067">MYFRLVRHATIILGINKRKLLVDPVFSDKGSMEPAKPAESQNRNPLVELPVSGEMLTACDAVLITHTHRDHFDEAAARLLPRDKQIFCQPRDRDKLLNYGFENVTAICRHINWEGIRIARTPARHGHGAAALMFAPVSGFVISATGEPAVYITGDSVFYSATRKVLDRYKPDIVICNAGEATFSCGRPITMGIEDIAAIYRHSPASRIIAVHMESWNHCILTRKDLGRYVLENNMQDRIFIPRDGEEIAL</sequence>
<reference evidence="3 4" key="1">
    <citation type="journal article" date="2013" name="Genome Announc.">
        <title>Draft Genome Sequence of the Cellulolytic, Mesophilic, Anaerobic Bacterium Clostridium termitidis Strain CT1112 (DSM 5398).</title>
        <authorList>
            <person name="Lal S."/>
            <person name="Ramachandran U."/>
            <person name="Zhang X."/>
            <person name="Munir R."/>
            <person name="Sparling R."/>
            <person name="Levin D.B."/>
        </authorList>
    </citation>
    <scope>NUCLEOTIDE SEQUENCE [LARGE SCALE GENOMIC DNA]</scope>
    <source>
        <strain evidence="3 4">CT1112</strain>
    </source>
</reference>
<dbReference type="AlphaFoldDB" id="S0FN97"/>
<feature type="domain" description="Metallo-beta-lactamase" evidence="2">
    <location>
        <begin position="18"/>
        <end position="213"/>
    </location>
</feature>
<dbReference type="RefSeq" id="WP_004628057.1">
    <property type="nucleotide sequence ID" value="NZ_AORV01000051.1"/>
</dbReference>
<dbReference type="Proteomes" id="UP000014155">
    <property type="component" value="Unassembled WGS sequence"/>
</dbReference>
<name>S0FN97_RUMCE</name>
<accession>S0FN97</accession>